<feature type="domain" description="CRAL-TRIO" evidence="1">
    <location>
        <begin position="121"/>
        <end position="271"/>
    </location>
</feature>
<dbReference type="Pfam" id="PF00650">
    <property type="entry name" value="CRAL_TRIO"/>
    <property type="match status" value="1"/>
</dbReference>
<dbReference type="GO" id="GO:1902936">
    <property type="term" value="F:phosphatidylinositol bisphosphate binding"/>
    <property type="evidence" value="ECO:0007669"/>
    <property type="project" value="TreeGrafter"/>
</dbReference>
<comment type="caution">
    <text evidence="2">The sequence shown here is derived from an EMBL/GenBank/DDBJ whole genome shotgun (WGS) entry which is preliminary data.</text>
</comment>
<dbReference type="SMART" id="SM01100">
    <property type="entry name" value="CRAL_TRIO_N"/>
    <property type="match status" value="1"/>
</dbReference>
<dbReference type="PANTHER" id="PTHR10174:SF208">
    <property type="entry name" value="CRAL-TRIO DOMAIN-CONTAINING PROTEIN DDB_G0278031"/>
    <property type="match status" value="1"/>
</dbReference>
<dbReference type="InterPro" id="IPR011074">
    <property type="entry name" value="CRAL/TRIO_N_dom"/>
</dbReference>
<evidence type="ECO:0000313" key="2">
    <source>
        <dbReference type="EMBL" id="CAH3150729.1"/>
    </source>
</evidence>
<dbReference type="Gene3D" id="1.20.5.1200">
    <property type="entry name" value="Alpha-tocopherol transfer"/>
    <property type="match status" value="1"/>
</dbReference>
<dbReference type="Proteomes" id="UP001159428">
    <property type="component" value="Unassembled WGS sequence"/>
</dbReference>
<keyword evidence="3" id="KW-1185">Reference proteome</keyword>
<name>A0AAU9XKW2_9CNID</name>
<dbReference type="PANTHER" id="PTHR10174">
    <property type="entry name" value="ALPHA-TOCOPHEROL TRANSFER PROTEIN-RELATED"/>
    <property type="match status" value="1"/>
</dbReference>
<dbReference type="PRINTS" id="PR00180">
    <property type="entry name" value="CRETINALDHBP"/>
</dbReference>
<protein>
    <recommendedName>
        <fullName evidence="1">CRAL-TRIO domain-containing protein</fullName>
    </recommendedName>
</protein>
<dbReference type="InterPro" id="IPR036273">
    <property type="entry name" value="CRAL/TRIO_N_dom_sf"/>
</dbReference>
<sequence length="306" mass="35744">MENSERLETDEEATEFVHRRGSLRDSESFDHKEDIENRHFEKIRELRFKISENMNNNSLSQVGRNDDAFLLMFLRARQYLVDESFKLLSNYIEFRQNNVSLMENLSAWELNHVLEDGLPCVLPYTDQNGAKLIVFFAGNWDKDTYGTLEILKAFILTMERLIDTDEAQLNGIVIIADFSGWSATHTSNLTVSFIRQVFAMFQDHYPARFVAFHFVNEPWYVKAGLTLMKPFIQEKMWKRIHLHGNNKATLHDQCHLDTLPAEFGGNKPAVDRTYWARVLLDLEKTNRNHVYGENPFKGLLSMDIDK</sequence>
<proteinExistence type="predicted"/>
<dbReference type="CDD" id="cd00170">
    <property type="entry name" value="SEC14"/>
    <property type="match status" value="1"/>
</dbReference>
<dbReference type="SUPFAM" id="SSF46938">
    <property type="entry name" value="CRAL/TRIO N-terminal domain"/>
    <property type="match status" value="1"/>
</dbReference>
<dbReference type="PROSITE" id="PS50191">
    <property type="entry name" value="CRAL_TRIO"/>
    <property type="match status" value="1"/>
</dbReference>
<dbReference type="InterPro" id="IPR001251">
    <property type="entry name" value="CRAL-TRIO_dom"/>
</dbReference>
<gene>
    <name evidence="2" type="ORF">PMEA_00024870</name>
</gene>
<dbReference type="SUPFAM" id="SSF52087">
    <property type="entry name" value="CRAL/TRIO domain"/>
    <property type="match status" value="1"/>
</dbReference>
<accession>A0AAU9XKW2</accession>
<dbReference type="AlphaFoldDB" id="A0AAU9XKW2"/>
<dbReference type="Gene3D" id="1.10.8.20">
    <property type="entry name" value="N-terminal domain of phosphatidylinositol transfer protein sec14p"/>
    <property type="match status" value="1"/>
</dbReference>
<dbReference type="InterPro" id="IPR036865">
    <property type="entry name" value="CRAL-TRIO_dom_sf"/>
</dbReference>
<dbReference type="GO" id="GO:0016020">
    <property type="term" value="C:membrane"/>
    <property type="evidence" value="ECO:0007669"/>
    <property type="project" value="TreeGrafter"/>
</dbReference>
<dbReference type="SMART" id="SM00516">
    <property type="entry name" value="SEC14"/>
    <property type="match status" value="1"/>
</dbReference>
<dbReference type="EMBL" id="CALNXJ010000048">
    <property type="protein sequence ID" value="CAH3150729.1"/>
    <property type="molecule type" value="Genomic_DNA"/>
</dbReference>
<reference evidence="2 3" key="1">
    <citation type="submission" date="2022-05" db="EMBL/GenBank/DDBJ databases">
        <authorList>
            <consortium name="Genoscope - CEA"/>
            <person name="William W."/>
        </authorList>
    </citation>
    <scope>NUCLEOTIDE SEQUENCE [LARGE SCALE GENOMIC DNA]</scope>
</reference>
<dbReference type="Gene3D" id="3.40.525.10">
    <property type="entry name" value="CRAL-TRIO lipid binding domain"/>
    <property type="match status" value="1"/>
</dbReference>
<evidence type="ECO:0000259" key="1">
    <source>
        <dbReference type="PROSITE" id="PS50191"/>
    </source>
</evidence>
<evidence type="ECO:0000313" key="3">
    <source>
        <dbReference type="Proteomes" id="UP001159428"/>
    </source>
</evidence>
<organism evidence="2 3">
    <name type="scientific">Pocillopora meandrina</name>
    <dbReference type="NCBI Taxonomy" id="46732"/>
    <lineage>
        <taxon>Eukaryota</taxon>
        <taxon>Metazoa</taxon>
        <taxon>Cnidaria</taxon>
        <taxon>Anthozoa</taxon>
        <taxon>Hexacorallia</taxon>
        <taxon>Scleractinia</taxon>
        <taxon>Astrocoeniina</taxon>
        <taxon>Pocilloporidae</taxon>
        <taxon>Pocillopora</taxon>
    </lineage>
</organism>